<accession>A0A558R5J1</accession>
<dbReference type="InterPro" id="IPR017601">
    <property type="entry name" value="DGQHR-contain_dom"/>
</dbReference>
<evidence type="ECO:0000313" key="2">
    <source>
        <dbReference type="Proteomes" id="UP000318681"/>
    </source>
</evidence>
<dbReference type="Proteomes" id="UP000318681">
    <property type="component" value="Unassembled WGS sequence"/>
</dbReference>
<dbReference type="CDD" id="cd16413">
    <property type="entry name" value="DGQHR_domain"/>
    <property type="match status" value="1"/>
</dbReference>
<dbReference type="EMBL" id="VNIM01000030">
    <property type="protein sequence ID" value="TVV74639.1"/>
    <property type="molecule type" value="Genomic_DNA"/>
</dbReference>
<protein>
    <submittedName>
        <fullName evidence="1">DGQHR domain-containing protein</fullName>
    </submittedName>
</protein>
<organism evidence="1 2">
    <name type="scientific">Alterirhizorhabdus solaris</name>
    <dbReference type="NCBI Taxonomy" id="2529389"/>
    <lineage>
        <taxon>Bacteria</taxon>
        <taxon>Pseudomonadati</taxon>
        <taxon>Pseudomonadota</taxon>
        <taxon>Alphaproteobacteria</taxon>
        <taxon>Sphingomonadales</taxon>
        <taxon>Rhizorhabdaceae</taxon>
        <taxon>Alterirhizorhabdus</taxon>
    </lineage>
</organism>
<comment type="caution">
    <text evidence="1">The sequence shown here is derived from an EMBL/GenBank/DDBJ whole genome shotgun (WGS) entry which is preliminary data.</text>
</comment>
<evidence type="ECO:0000313" key="1">
    <source>
        <dbReference type="EMBL" id="TVV74639.1"/>
    </source>
</evidence>
<proteinExistence type="predicted"/>
<dbReference type="NCBIfam" id="TIGR03187">
    <property type="entry name" value="DGQHR"/>
    <property type="match status" value="1"/>
</dbReference>
<sequence length="789" mass="88719">MTATLGDLVSGDELRSAYGLRSKRVDEKTVTAASATALQLKREAEEHDGWELAKENKRSLRMQRSKPEDRQLEDDVWTLFYRMGFKEMNADRNLMVIGKDGSSRRQLDVFAKDDETVFIVECTHSRDGGAKSIKGLLDKIEAVREDVIAAVKAKYGRESKLKVKLAIATRNVDIRTADRDRAATAKVPIITEADLEYFQRLTGILKVAARYQFLGRYLREEKVEGLRTSVPATRGRVGDTTFYSFLISPHDLLRIAYISHMGRSNDDLETYQRMVKPTRLKSIGAFIDEGGTFPTNIVVNIKRDGLRFDLKDRYGDTATGMLELPGQYGSAWVIDGQHRLYGYAYAGRDAEEDRSVVSVLAYENLPSTAEIKMFVDINTQQVKVQSNLVKELVSNLDIEDEDPRKRLEAVCARAVLNMGSDNSSPLKDRLLLTGDDKTNKRCLTLTSLVDGIKGNNLVGKVQRLSGRNGATVLQPGPLGHLSANATDSMRKLQRGLQLYFALFAKGAPDHWDLGDAKGGYLGTNLGLRALLVLLRKIVHFVESDGTRVVSSSAEDLVELVQPYAQPVIDFFASATANEVTYFRARGSSLASVDQNALQMMAIVASAKPDFDLPEIREYLESQDAAGTEQARDMILEIHKILYDDVVSTLKAHYGETRDSWWITGVPKQVRIDCDVRYNTEGDTSRDRWQSLNLIDYSQIVVYEGNWDLFKGRYNFYGKGPKAKLARWIGRISRLRNITTHVEKGPLSRDQVEYVRDVYTLVKRHIEGEEPVDGKTQLLFVEPEEQREVA</sequence>
<dbReference type="AlphaFoldDB" id="A0A558R5J1"/>
<dbReference type="OrthoDB" id="9789139at2"/>
<dbReference type="RefSeq" id="WP_145150442.1">
    <property type="nucleotide sequence ID" value="NZ_VNIM01000030.1"/>
</dbReference>
<name>A0A558R5J1_9SPHN</name>
<reference evidence="1 2" key="1">
    <citation type="submission" date="2019-07" db="EMBL/GenBank/DDBJ databases">
        <title>Sphingomonas solaris sp. nov., isolated from a solar panel from Boston, Massachusetts.</title>
        <authorList>
            <person name="Tanner K."/>
            <person name="Pascual J."/>
            <person name="Mancuso C."/>
            <person name="Pereto J."/>
            <person name="Khalil A."/>
            <person name="Vilanova C."/>
        </authorList>
    </citation>
    <scope>NUCLEOTIDE SEQUENCE [LARGE SCALE GENOMIC DNA]</scope>
    <source>
        <strain evidence="1 2">R4DWN</strain>
    </source>
</reference>
<keyword evidence="2" id="KW-1185">Reference proteome</keyword>
<gene>
    <name evidence="1" type="ORF">FOY91_09295</name>
</gene>